<dbReference type="PIRSF" id="PIRSF029038">
    <property type="entry name" value="Mtase_YbiN_prd"/>
    <property type="match status" value="1"/>
</dbReference>
<dbReference type="InterPro" id="IPR029063">
    <property type="entry name" value="SAM-dependent_MTases_sf"/>
</dbReference>
<reference evidence="7 8" key="1">
    <citation type="submission" date="2017-06" db="EMBL/GenBank/DDBJ databases">
        <title>Whole Genome Sequences of Colwellia marinimaniae MTCD1.</title>
        <authorList>
            <person name="Kusumoto H."/>
            <person name="Inoue M."/>
            <person name="Tanikawa K."/>
            <person name="Maeji H."/>
            <person name="Cameron J.H."/>
            <person name="Bartlett D.H."/>
        </authorList>
    </citation>
    <scope>NUCLEOTIDE SEQUENCE [LARGE SCALE GENOMIC DNA]</scope>
    <source>
        <strain evidence="7 8">MTCD1</strain>
    </source>
</reference>
<dbReference type="Pfam" id="PF05971">
    <property type="entry name" value="Methyltransf_10"/>
    <property type="match status" value="1"/>
</dbReference>
<evidence type="ECO:0000256" key="1">
    <source>
        <dbReference type="ARBA" id="ARBA00022490"/>
    </source>
</evidence>
<dbReference type="EMBL" id="BDQM01000004">
    <property type="protein sequence ID" value="GAW95241.1"/>
    <property type="molecule type" value="Genomic_DNA"/>
</dbReference>
<comment type="similarity">
    <text evidence="6">Belongs to the methyltransferase superfamily. METTL16/RlmF family.</text>
</comment>
<keyword evidence="4 6" id="KW-0808">Transferase</keyword>
<accession>A0ABQ0MS95</accession>
<dbReference type="Proteomes" id="UP000197068">
    <property type="component" value="Unassembled WGS sequence"/>
</dbReference>
<dbReference type="EC" id="2.1.1.181" evidence="6"/>
<dbReference type="PANTHER" id="PTHR13393:SF0">
    <property type="entry name" value="RNA N6-ADENOSINE-METHYLTRANSFERASE METTL16"/>
    <property type="match status" value="1"/>
</dbReference>
<name>A0ABQ0MS95_9GAMM</name>
<proteinExistence type="inferred from homology"/>
<sequence length="301" mass="34323">MHKNNRHKQGYNFTVLVKKHPELSPFIIKNKYNNQDTIDFANPLAIKVLNAALLKSDYHISFWDIPDGYLCPAVPGRVDYIHHLHDLLTATATTRLVAKKPVKVLDIGTGASCIYPILGQRAYGWHFVASDIDPISIKVAKQIISADKTLNQAISCRLQPNSNHIFNGIIAEDEFYHLTLCNPPFHRSLAEASQGTRRKWQNLNKASTPSKKQTEKLNFGGQKAELWCPGGELAFIDKMIKESKNYQQQVLWFTCLVSKKEHLSKLKFYLKKAQVKQIKVIKMAQGQKISRFIAWSFYDIS</sequence>
<evidence type="ECO:0000313" key="8">
    <source>
        <dbReference type="Proteomes" id="UP000197068"/>
    </source>
</evidence>
<gene>
    <name evidence="6 7" type="primary">rlmF</name>
    <name evidence="7" type="ORF">MTCD1_00843</name>
</gene>
<dbReference type="NCBIfam" id="NF008725">
    <property type="entry name" value="PRK11727.1"/>
    <property type="match status" value="1"/>
</dbReference>
<dbReference type="PANTHER" id="PTHR13393">
    <property type="entry name" value="SAM-DEPENDENT METHYLTRANSFERASE"/>
    <property type="match status" value="1"/>
</dbReference>
<evidence type="ECO:0000256" key="2">
    <source>
        <dbReference type="ARBA" id="ARBA00022552"/>
    </source>
</evidence>
<comment type="function">
    <text evidence="6">Specifically methylates the adenine in position 1618 of 23S rRNA.</text>
</comment>
<keyword evidence="5 6" id="KW-0949">S-adenosyl-L-methionine</keyword>
<organism evidence="7 8">
    <name type="scientific">Colwellia marinimaniae</name>
    <dbReference type="NCBI Taxonomy" id="1513592"/>
    <lineage>
        <taxon>Bacteria</taxon>
        <taxon>Pseudomonadati</taxon>
        <taxon>Pseudomonadota</taxon>
        <taxon>Gammaproteobacteria</taxon>
        <taxon>Alteromonadales</taxon>
        <taxon>Colwelliaceae</taxon>
        <taxon>Colwellia</taxon>
    </lineage>
</organism>
<dbReference type="InterPro" id="IPR010286">
    <property type="entry name" value="METTL16/RlmF"/>
</dbReference>
<dbReference type="InterPro" id="IPR016909">
    <property type="entry name" value="rRNA_lsu_MeTfrase_F"/>
</dbReference>
<keyword evidence="3 6" id="KW-0489">Methyltransferase</keyword>
<dbReference type="GO" id="GO:0052907">
    <property type="term" value="F:23S rRNA (adenine(1618)-N(6))-methyltransferase activity"/>
    <property type="evidence" value="ECO:0007669"/>
    <property type="project" value="UniProtKB-EC"/>
</dbReference>
<dbReference type="CDD" id="cd02440">
    <property type="entry name" value="AdoMet_MTases"/>
    <property type="match status" value="1"/>
</dbReference>
<keyword evidence="1 6" id="KW-0963">Cytoplasm</keyword>
<dbReference type="HAMAP" id="MF_01848">
    <property type="entry name" value="23SrRNA_methyltr_F"/>
    <property type="match status" value="1"/>
</dbReference>
<dbReference type="Gene3D" id="3.40.50.150">
    <property type="entry name" value="Vaccinia Virus protein VP39"/>
    <property type="match status" value="1"/>
</dbReference>
<comment type="caution">
    <text evidence="7">The sequence shown here is derived from an EMBL/GenBank/DDBJ whole genome shotgun (WGS) entry which is preliminary data.</text>
</comment>
<evidence type="ECO:0000313" key="7">
    <source>
        <dbReference type="EMBL" id="GAW95241.1"/>
    </source>
</evidence>
<keyword evidence="8" id="KW-1185">Reference proteome</keyword>
<evidence type="ECO:0000256" key="4">
    <source>
        <dbReference type="ARBA" id="ARBA00022679"/>
    </source>
</evidence>
<dbReference type="RefSeq" id="WP_057181150.1">
    <property type="nucleotide sequence ID" value="NZ_BDQM01000004.1"/>
</dbReference>
<evidence type="ECO:0000256" key="5">
    <source>
        <dbReference type="ARBA" id="ARBA00022691"/>
    </source>
</evidence>
<protein>
    <recommendedName>
        <fullName evidence="6">Ribosomal RNA large subunit methyltransferase F</fullName>
        <ecNumber evidence="6">2.1.1.181</ecNumber>
    </recommendedName>
    <alternativeName>
        <fullName evidence="6">23S rRNA mA1618 methyltransferase</fullName>
    </alternativeName>
    <alternativeName>
        <fullName evidence="6">rRNA adenine N-6-methyltransferase</fullName>
    </alternativeName>
</protein>
<evidence type="ECO:0000256" key="6">
    <source>
        <dbReference type="HAMAP-Rule" id="MF_01848"/>
    </source>
</evidence>
<evidence type="ECO:0000256" key="3">
    <source>
        <dbReference type="ARBA" id="ARBA00022603"/>
    </source>
</evidence>
<dbReference type="SUPFAM" id="SSF53335">
    <property type="entry name" value="S-adenosyl-L-methionine-dependent methyltransferases"/>
    <property type="match status" value="1"/>
</dbReference>
<comment type="catalytic activity">
    <reaction evidence="6">
        <text>adenosine(1618) in 23S rRNA + S-adenosyl-L-methionine = N(6)-methyladenosine(1618) in 23S rRNA + S-adenosyl-L-homocysteine + H(+)</text>
        <dbReference type="Rhea" id="RHEA:16497"/>
        <dbReference type="Rhea" id="RHEA-COMP:10229"/>
        <dbReference type="Rhea" id="RHEA-COMP:10231"/>
        <dbReference type="ChEBI" id="CHEBI:15378"/>
        <dbReference type="ChEBI" id="CHEBI:57856"/>
        <dbReference type="ChEBI" id="CHEBI:59789"/>
        <dbReference type="ChEBI" id="CHEBI:74411"/>
        <dbReference type="ChEBI" id="CHEBI:74449"/>
        <dbReference type="EC" id="2.1.1.181"/>
    </reaction>
</comment>
<comment type="subcellular location">
    <subcellularLocation>
        <location evidence="6">Cytoplasm</location>
    </subcellularLocation>
</comment>
<keyword evidence="2 6" id="KW-0698">rRNA processing</keyword>